<gene>
    <name evidence="4" type="ORF">KI387_021395</name>
</gene>
<dbReference type="OMA" id="LFFDWYH"/>
<comment type="caution">
    <text evidence="4">The sequence shown here is derived from an EMBL/GenBank/DDBJ whole genome shotgun (WGS) entry which is preliminary data.</text>
</comment>
<dbReference type="InterPro" id="IPR001087">
    <property type="entry name" value="GDSL"/>
</dbReference>
<dbReference type="GO" id="GO:0016788">
    <property type="term" value="F:hydrolase activity, acting on ester bonds"/>
    <property type="evidence" value="ECO:0007669"/>
    <property type="project" value="InterPro"/>
</dbReference>
<feature type="non-terminal residue" evidence="4">
    <location>
        <position position="1"/>
    </location>
</feature>
<dbReference type="PANTHER" id="PTHR46020:SF4">
    <property type="entry name" value="OS04G0650200 PROTEIN"/>
    <property type="match status" value="1"/>
</dbReference>
<evidence type="ECO:0000256" key="2">
    <source>
        <dbReference type="ARBA" id="ARBA00022801"/>
    </source>
</evidence>
<feature type="non-terminal residue" evidence="4">
    <location>
        <position position="154"/>
    </location>
</feature>
<dbReference type="Gene3D" id="3.40.50.1110">
    <property type="entry name" value="SGNH hydrolase"/>
    <property type="match status" value="1"/>
</dbReference>
<accession>A0AA38LD86</accession>
<evidence type="ECO:0008006" key="6">
    <source>
        <dbReference type="Google" id="ProtNLM"/>
    </source>
</evidence>
<organism evidence="4 5">
    <name type="scientific">Taxus chinensis</name>
    <name type="common">Chinese yew</name>
    <name type="synonym">Taxus wallichiana var. chinensis</name>
    <dbReference type="NCBI Taxonomy" id="29808"/>
    <lineage>
        <taxon>Eukaryota</taxon>
        <taxon>Viridiplantae</taxon>
        <taxon>Streptophyta</taxon>
        <taxon>Embryophyta</taxon>
        <taxon>Tracheophyta</taxon>
        <taxon>Spermatophyta</taxon>
        <taxon>Pinopsida</taxon>
        <taxon>Pinidae</taxon>
        <taxon>Conifers II</taxon>
        <taxon>Cupressales</taxon>
        <taxon>Taxaceae</taxon>
        <taxon>Taxus</taxon>
    </lineage>
</organism>
<dbReference type="AlphaFoldDB" id="A0AA38LD86"/>
<keyword evidence="3" id="KW-0443">Lipid metabolism</keyword>
<evidence type="ECO:0000256" key="3">
    <source>
        <dbReference type="ARBA" id="ARBA00023098"/>
    </source>
</evidence>
<dbReference type="EMBL" id="JAHRHJ020000004">
    <property type="protein sequence ID" value="KAH9319626.1"/>
    <property type="molecule type" value="Genomic_DNA"/>
</dbReference>
<comment type="similarity">
    <text evidence="1">Belongs to the 'GDSL' lipolytic enzyme family.</text>
</comment>
<name>A0AA38LD86_TAXCH</name>
<evidence type="ECO:0000313" key="5">
    <source>
        <dbReference type="Proteomes" id="UP000824469"/>
    </source>
</evidence>
<sequence>GEKRFAKSLTTEMELQLRELYKLGFRNFLVSNVMPFDCLPASLQTGSVCLNTTMDLVYIHNKYLSQAISELRKLEDANFLILDLFSAISLIISNPTAQGIHMINGSCCNSQRSPFNIVGCAVYDDRGKPLYHVCKHPERALFFDWYHLTQKGWE</sequence>
<dbReference type="Proteomes" id="UP000824469">
    <property type="component" value="Unassembled WGS sequence"/>
</dbReference>
<proteinExistence type="inferred from homology"/>
<evidence type="ECO:0000256" key="1">
    <source>
        <dbReference type="ARBA" id="ARBA00008668"/>
    </source>
</evidence>
<keyword evidence="5" id="KW-1185">Reference proteome</keyword>
<dbReference type="InterPro" id="IPR036514">
    <property type="entry name" value="SGNH_hydro_sf"/>
</dbReference>
<dbReference type="Pfam" id="PF00657">
    <property type="entry name" value="Lipase_GDSL"/>
    <property type="match status" value="1"/>
</dbReference>
<reference evidence="4 5" key="1">
    <citation type="journal article" date="2021" name="Nat. Plants">
        <title>The Taxus genome provides insights into paclitaxel biosynthesis.</title>
        <authorList>
            <person name="Xiong X."/>
            <person name="Gou J."/>
            <person name="Liao Q."/>
            <person name="Li Y."/>
            <person name="Zhou Q."/>
            <person name="Bi G."/>
            <person name="Li C."/>
            <person name="Du R."/>
            <person name="Wang X."/>
            <person name="Sun T."/>
            <person name="Guo L."/>
            <person name="Liang H."/>
            <person name="Lu P."/>
            <person name="Wu Y."/>
            <person name="Zhang Z."/>
            <person name="Ro D.K."/>
            <person name="Shang Y."/>
            <person name="Huang S."/>
            <person name="Yan J."/>
        </authorList>
    </citation>
    <scope>NUCLEOTIDE SEQUENCE [LARGE SCALE GENOMIC DNA]</scope>
    <source>
        <strain evidence="4">Ta-2019</strain>
    </source>
</reference>
<dbReference type="PANTHER" id="PTHR46020">
    <property type="entry name" value="OSJNBB0059K02.9 PROTEIN"/>
    <property type="match status" value="1"/>
</dbReference>
<dbReference type="GO" id="GO:0006629">
    <property type="term" value="P:lipid metabolic process"/>
    <property type="evidence" value="ECO:0007669"/>
    <property type="project" value="UniProtKB-KW"/>
</dbReference>
<keyword evidence="2" id="KW-0378">Hydrolase</keyword>
<protein>
    <recommendedName>
        <fullName evidence="6">GDSL esterase/lipase</fullName>
    </recommendedName>
</protein>
<evidence type="ECO:0000313" key="4">
    <source>
        <dbReference type="EMBL" id="KAH9319626.1"/>
    </source>
</evidence>